<gene>
    <name evidence="7" type="primary">pgl</name>
    <name evidence="9" type="ORF">EDB95_0789</name>
</gene>
<dbReference type="GO" id="GO:0017057">
    <property type="term" value="F:6-phosphogluconolactonase activity"/>
    <property type="evidence" value="ECO:0007669"/>
    <property type="project" value="UniProtKB-UniRule"/>
</dbReference>
<accession>A0A4R8DPJ1</accession>
<dbReference type="UniPathway" id="UPA00115">
    <property type="reaction ID" value="UER00409"/>
</dbReference>
<evidence type="ECO:0000256" key="5">
    <source>
        <dbReference type="ARBA" id="ARBA00013198"/>
    </source>
</evidence>
<dbReference type="NCBIfam" id="TIGR01198">
    <property type="entry name" value="pgl"/>
    <property type="match status" value="1"/>
</dbReference>
<comment type="caution">
    <text evidence="9">The sequence shown here is derived from an EMBL/GenBank/DDBJ whole genome shotgun (WGS) entry which is preliminary data.</text>
</comment>
<evidence type="ECO:0000256" key="4">
    <source>
        <dbReference type="ARBA" id="ARBA00010662"/>
    </source>
</evidence>
<dbReference type="CDD" id="cd01400">
    <property type="entry name" value="6PGL"/>
    <property type="match status" value="1"/>
</dbReference>
<proteinExistence type="inferred from homology"/>
<dbReference type="InterPro" id="IPR039104">
    <property type="entry name" value="6PGL"/>
</dbReference>
<dbReference type="Proteomes" id="UP000294498">
    <property type="component" value="Unassembled WGS sequence"/>
</dbReference>
<sequence>MRRPYFSYMEVHVYKTPSEVSQELAEWITNHIEETLKTKNIYTWCLTGGNSPKELYTLLGSAPYRDRIDWGKLHLFWGDERAVPFADDRNNAKMTFATLIDKVPIPRINVHVMNTELVPEKAAEAYATLLHRFFTAEGQTFDLVLSGMGEDGHTLSLFPGQPVIHETAAWVKAYYLEPQKMYRITLTAPLVNRAARVVFLTFGPGKAHALKEVLQGDRNPDKYPSQIIQPLNGELHWFVDEAAAAEL</sequence>
<evidence type="ECO:0000256" key="6">
    <source>
        <dbReference type="ARBA" id="ARBA00020337"/>
    </source>
</evidence>
<dbReference type="GO" id="GO:0006098">
    <property type="term" value="P:pentose-phosphate shunt"/>
    <property type="evidence" value="ECO:0007669"/>
    <property type="project" value="UniProtKB-UniPathway"/>
</dbReference>
<dbReference type="PANTHER" id="PTHR11054:SF0">
    <property type="entry name" value="6-PHOSPHOGLUCONOLACTONASE"/>
    <property type="match status" value="1"/>
</dbReference>
<dbReference type="Pfam" id="PF01182">
    <property type="entry name" value="Glucosamine_iso"/>
    <property type="match status" value="1"/>
</dbReference>
<keyword evidence="10" id="KW-1185">Reference proteome</keyword>
<evidence type="ECO:0000256" key="2">
    <source>
        <dbReference type="ARBA" id="ARBA00002681"/>
    </source>
</evidence>
<feature type="domain" description="Glucosamine/galactosamine-6-phosphate isomerase" evidence="8">
    <location>
        <begin position="16"/>
        <end position="237"/>
    </location>
</feature>
<name>A0A4R8DPJ1_9BACT</name>
<keyword evidence="7" id="KW-0378">Hydrolase</keyword>
<dbReference type="EMBL" id="SODV01000001">
    <property type="protein sequence ID" value="TDW99778.1"/>
    <property type="molecule type" value="Genomic_DNA"/>
</dbReference>
<evidence type="ECO:0000259" key="8">
    <source>
        <dbReference type="Pfam" id="PF01182"/>
    </source>
</evidence>
<organism evidence="9 10">
    <name type="scientific">Dinghuibacter silviterrae</name>
    <dbReference type="NCBI Taxonomy" id="1539049"/>
    <lineage>
        <taxon>Bacteria</taxon>
        <taxon>Pseudomonadati</taxon>
        <taxon>Bacteroidota</taxon>
        <taxon>Chitinophagia</taxon>
        <taxon>Chitinophagales</taxon>
        <taxon>Chitinophagaceae</taxon>
        <taxon>Dinghuibacter</taxon>
    </lineage>
</organism>
<comment type="similarity">
    <text evidence="4 7">Belongs to the glucosamine/galactosamine-6-phosphate isomerase family. 6-phosphogluconolactonase subfamily.</text>
</comment>
<evidence type="ECO:0000256" key="3">
    <source>
        <dbReference type="ARBA" id="ARBA00004961"/>
    </source>
</evidence>
<comment type="function">
    <text evidence="2 7">Hydrolysis of 6-phosphogluconolactone to 6-phosphogluconate.</text>
</comment>
<dbReference type="GO" id="GO:0005975">
    <property type="term" value="P:carbohydrate metabolic process"/>
    <property type="evidence" value="ECO:0007669"/>
    <property type="project" value="UniProtKB-UniRule"/>
</dbReference>
<dbReference type="InterPro" id="IPR005900">
    <property type="entry name" value="6-phosphogluconolactonase_DevB"/>
</dbReference>
<comment type="pathway">
    <text evidence="3 7">Carbohydrate degradation; pentose phosphate pathway; D-ribulose 5-phosphate from D-glucose 6-phosphate (oxidative stage): step 2/3.</text>
</comment>
<protein>
    <recommendedName>
        <fullName evidence="6 7">6-phosphogluconolactonase</fullName>
        <shortName evidence="7">6PGL</shortName>
        <ecNumber evidence="5 7">3.1.1.31</ecNumber>
    </recommendedName>
</protein>
<reference evidence="9 10" key="1">
    <citation type="submission" date="2019-03" db="EMBL/GenBank/DDBJ databases">
        <title>Genomic Encyclopedia of Type Strains, Phase IV (KMG-IV): sequencing the most valuable type-strain genomes for metagenomic binning, comparative biology and taxonomic classification.</title>
        <authorList>
            <person name="Goeker M."/>
        </authorList>
    </citation>
    <scope>NUCLEOTIDE SEQUENCE [LARGE SCALE GENOMIC DNA]</scope>
    <source>
        <strain evidence="9 10">DSM 100059</strain>
    </source>
</reference>
<dbReference type="AlphaFoldDB" id="A0A4R8DPJ1"/>
<dbReference type="InterPro" id="IPR037171">
    <property type="entry name" value="NagB/RpiA_transferase-like"/>
</dbReference>
<evidence type="ECO:0000313" key="10">
    <source>
        <dbReference type="Proteomes" id="UP000294498"/>
    </source>
</evidence>
<dbReference type="InterPro" id="IPR006148">
    <property type="entry name" value="Glc/Gal-6P_isomerase"/>
</dbReference>
<evidence type="ECO:0000256" key="1">
    <source>
        <dbReference type="ARBA" id="ARBA00000832"/>
    </source>
</evidence>
<evidence type="ECO:0000256" key="7">
    <source>
        <dbReference type="RuleBase" id="RU365095"/>
    </source>
</evidence>
<dbReference type="EC" id="3.1.1.31" evidence="5 7"/>
<evidence type="ECO:0000313" key="9">
    <source>
        <dbReference type="EMBL" id="TDW99778.1"/>
    </source>
</evidence>
<comment type="catalytic activity">
    <reaction evidence="1 7">
        <text>6-phospho-D-glucono-1,5-lactone + H2O = 6-phospho-D-gluconate + H(+)</text>
        <dbReference type="Rhea" id="RHEA:12556"/>
        <dbReference type="ChEBI" id="CHEBI:15377"/>
        <dbReference type="ChEBI" id="CHEBI:15378"/>
        <dbReference type="ChEBI" id="CHEBI:57955"/>
        <dbReference type="ChEBI" id="CHEBI:58759"/>
        <dbReference type="EC" id="3.1.1.31"/>
    </reaction>
</comment>
<dbReference type="SUPFAM" id="SSF100950">
    <property type="entry name" value="NagB/RpiA/CoA transferase-like"/>
    <property type="match status" value="1"/>
</dbReference>
<dbReference type="PANTHER" id="PTHR11054">
    <property type="entry name" value="6-PHOSPHOGLUCONOLACTONASE"/>
    <property type="match status" value="1"/>
</dbReference>
<dbReference type="Gene3D" id="3.40.50.1360">
    <property type="match status" value="1"/>
</dbReference>